<dbReference type="InterPro" id="IPR010982">
    <property type="entry name" value="Lambda_DNA-bd_dom_sf"/>
</dbReference>
<dbReference type="OrthoDB" id="426919at2"/>
<reference evidence="1 2" key="1">
    <citation type="journal article" date="2019" name="Genome Biol. Evol.">
        <title>Day and night: Metabolic profiles and evolutionary relationships of six axenic non-marine cyanobacteria.</title>
        <authorList>
            <person name="Will S.E."/>
            <person name="Henke P."/>
            <person name="Boedeker C."/>
            <person name="Huang S."/>
            <person name="Brinkmann H."/>
            <person name="Rohde M."/>
            <person name="Jarek M."/>
            <person name="Friedl T."/>
            <person name="Seufert S."/>
            <person name="Schumacher M."/>
            <person name="Overmann J."/>
            <person name="Neumann-Schaal M."/>
            <person name="Petersen J."/>
        </authorList>
    </citation>
    <scope>NUCLEOTIDE SEQUENCE [LARGE SCALE GENOMIC DNA]</scope>
    <source>
        <strain evidence="1 2">PCC 6912</strain>
    </source>
</reference>
<evidence type="ECO:0000313" key="2">
    <source>
        <dbReference type="Proteomes" id="UP000268857"/>
    </source>
</evidence>
<dbReference type="GO" id="GO:0001046">
    <property type="term" value="F:core promoter sequence-specific DNA binding"/>
    <property type="evidence" value="ECO:0007669"/>
    <property type="project" value="TreeGrafter"/>
</dbReference>
<proteinExistence type="predicted"/>
<evidence type="ECO:0008006" key="3">
    <source>
        <dbReference type="Google" id="ProtNLM"/>
    </source>
</evidence>
<dbReference type="Proteomes" id="UP000268857">
    <property type="component" value="Unassembled WGS sequence"/>
</dbReference>
<comment type="caution">
    <text evidence="1">The sequence shown here is derived from an EMBL/GenBank/DDBJ whole genome shotgun (WGS) entry which is preliminary data.</text>
</comment>
<name>A0A3S0XGZ6_CHLFR</name>
<dbReference type="InterPro" id="IPR039060">
    <property type="entry name" value="Antitox_HigA"/>
</dbReference>
<dbReference type="PANTHER" id="PTHR40455:SF1">
    <property type="entry name" value="ANTITOXIN HIGA"/>
    <property type="match status" value="1"/>
</dbReference>
<accession>A0A3S0XGZ6</accession>
<dbReference type="PANTHER" id="PTHR40455">
    <property type="entry name" value="ANTITOXIN HIGA"/>
    <property type="match status" value="1"/>
</dbReference>
<dbReference type="Gene3D" id="1.10.260.40">
    <property type="entry name" value="lambda repressor-like DNA-binding domains"/>
    <property type="match status" value="1"/>
</dbReference>
<dbReference type="EMBL" id="RSCJ01000043">
    <property type="protein sequence ID" value="RUR72727.1"/>
    <property type="molecule type" value="Genomic_DNA"/>
</dbReference>
<protein>
    <recommendedName>
        <fullName evidence="3">Transcriptional regulator</fullName>
    </recommendedName>
</protein>
<dbReference type="RefSeq" id="WP_016878806.1">
    <property type="nucleotide sequence ID" value="NZ_AJLN01000066.1"/>
</dbReference>
<keyword evidence="2" id="KW-1185">Reference proteome</keyword>
<dbReference type="AlphaFoldDB" id="A0A3S0XGZ6"/>
<dbReference type="GO" id="GO:0006355">
    <property type="term" value="P:regulation of DNA-templated transcription"/>
    <property type="evidence" value="ECO:0007669"/>
    <property type="project" value="InterPro"/>
</dbReference>
<organism evidence="1 2">
    <name type="scientific">Chlorogloeopsis fritschii PCC 6912</name>
    <dbReference type="NCBI Taxonomy" id="211165"/>
    <lineage>
        <taxon>Bacteria</taxon>
        <taxon>Bacillati</taxon>
        <taxon>Cyanobacteriota</taxon>
        <taxon>Cyanophyceae</taxon>
        <taxon>Nostocales</taxon>
        <taxon>Chlorogloeopsidaceae</taxon>
        <taxon>Chlorogloeopsis</taxon>
    </lineage>
</organism>
<dbReference type="STRING" id="211165.GCA_000317285_02259"/>
<evidence type="ECO:0000313" key="1">
    <source>
        <dbReference type="EMBL" id="RUR72727.1"/>
    </source>
</evidence>
<gene>
    <name evidence="1" type="ORF">PCC6912_61020</name>
</gene>
<sequence>MIASIDYEGQLIYIKYILTLAEYDKNGKMSLTFNPEKYKELLIAYLPKIIRTEAENKQALAIIEDLMHRERTPEENELYQLLITLIEKFEQEYYQPDEQINPHSMILFLLEQFDRNREDLQVVLGSENVVNHILHGEQKITPEQARKLGEFFHVEPSLFIM</sequence>